<sequence>MQLEGLVSEAFWNSFDPALMPMETMPQTLGAHEQDQEHTFSSANCTTSLYCADNADTDGEFYWPQRNCSADAISSNSFFGTTASFEGYCSLPMDFCIPTQEQYNEVFGVNGETTSSAEAEDSVERSPMPSPCLPPELTSLTKKGRSLTQTDDGQMEGSKRKARSSICSISKKGKSAAEVNNSMKAQTKLYVVAANEDSNEQSSSGCSSETELNTTSRVPERRSSRGSATDAQSLYARKRRERITERLRILQNLVPNGTKVDISTMLEEAARYVKFLHLQIKLLSSDELWMYAPISYNGTNVGLDLQIPPPS</sequence>
<dbReference type="SUPFAM" id="SSF47459">
    <property type="entry name" value="HLH, helix-loop-helix DNA-binding domain"/>
    <property type="match status" value="1"/>
</dbReference>
<feature type="domain" description="BHLH" evidence="8">
    <location>
        <begin position="227"/>
        <end position="276"/>
    </location>
</feature>
<evidence type="ECO:0000259" key="8">
    <source>
        <dbReference type="PROSITE" id="PS50888"/>
    </source>
</evidence>
<keyword evidence="5" id="KW-0804">Transcription</keyword>
<dbReference type="AlphaFoldDB" id="A0AAQ3JLT0"/>
<reference evidence="9 10" key="1">
    <citation type="submission" date="2023-10" db="EMBL/GenBank/DDBJ databases">
        <title>Chromosome-scale genome assembly provides insights into flower coloration mechanisms of Canna indica.</title>
        <authorList>
            <person name="Li C."/>
        </authorList>
    </citation>
    <scope>NUCLEOTIDE SEQUENCE [LARGE SCALE GENOMIC DNA]</scope>
    <source>
        <tissue evidence="9">Flower</tissue>
    </source>
</reference>
<dbReference type="Pfam" id="PF00010">
    <property type="entry name" value="HLH"/>
    <property type="match status" value="1"/>
</dbReference>
<evidence type="ECO:0000256" key="6">
    <source>
        <dbReference type="ARBA" id="ARBA00023242"/>
    </source>
</evidence>
<gene>
    <name evidence="9" type="ORF">Cni_G01037</name>
</gene>
<evidence type="ECO:0000313" key="10">
    <source>
        <dbReference type="Proteomes" id="UP001327560"/>
    </source>
</evidence>
<dbReference type="PROSITE" id="PS50888">
    <property type="entry name" value="BHLH"/>
    <property type="match status" value="1"/>
</dbReference>
<feature type="region of interest" description="Disordered" evidence="7">
    <location>
        <begin position="196"/>
        <end position="237"/>
    </location>
</feature>
<dbReference type="FunFam" id="4.10.280.10:FF:000022">
    <property type="entry name" value="Basic helix-loop-helix transcription factor"/>
    <property type="match status" value="1"/>
</dbReference>
<dbReference type="InterPro" id="IPR011598">
    <property type="entry name" value="bHLH_dom"/>
</dbReference>
<comment type="subcellular location">
    <subcellularLocation>
        <location evidence="1">Nucleus</location>
    </subcellularLocation>
</comment>
<dbReference type="GO" id="GO:0005634">
    <property type="term" value="C:nucleus"/>
    <property type="evidence" value="ECO:0007669"/>
    <property type="project" value="UniProtKB-SubCell"/>
</dbReference>
<dbReference type="SMART" id="SM00353">
    <property type="entry name" value="HLH"/>
    <property type="match status" value="1"/>
</dbReference>
<evidence type="ECO:0000313" key="9">
    <source>
        <dbReference type="EMBL" id="WOK92346.1"/>
    </source>
</evidence>
<name>A0AAQ3JLT0_9LILI</name>
<dbReference type="InterPro" id="IPR045843">
    <property type="entry name" value="IND-like"/>
</dbReference>
<evidence type="ECO:0000256" key="3">
    <source>
        <dbReference type="ARBA" id="ARBA00023015"/>
    </source>
</evidence>
<dbReference type="CDD" id="cd11454">
    <property type="entry name" value="bHLH_AtIND_like"/>
    <property type="match status" value="1"/>
</dbReference>
<keyword evidence="4" id="KW-0238">DNA-binding</keyword>
<dbReference type="InterPro" id="IPR036638">
    <property type="entry name" value="HLH_DNA-bd_sf"/>
</dbReference>
<dbReference type="PANTHER" id="PTHR45914:SF60">
    <property type="entry name" value="TRANSCRIPTION FACTOR RSL2-LIKE"/>
    <property type="match status" value="1"/>
</dbReference>
<evidence type="ECO:0000256" key="1">
    <source>
        <dbReference type="ARBA" id="ARBA00004123"/>
    </source>
</evidence>
<feature type="compositionally biased region" description="Polar residues" evidence="7">
    <location>
        <begin position="138"/>
        <end position="152"/>
    </location>
</feature>
<evidence type="ECO:0000256" key="7">
    <source>
        <dbReference type="SAM" id="MobiDB-lite"/>
    </source>
</evidence>
<dbReference type="Proteomes" id="UP001327560">
    <property type="component" value="Chromosome 1"/>
</dbReference>
<dbReference type="PANTHER" id="PTHR45914">
    <property type="entry name" value="TRANSCRIPTION FACTOR HEC3-RELATED"/>
    <property type="match status" value="1"/>
</dbReference>
<dbReference type="GO" id="GO:0003700">
    <property type="term" value="F:DNA-binding transcription factor activity"/>
    <property type="evidence" value="ECO:0007669"/>
    <property type="project" value="InterPro"/>
</dbReference>
<comment type="similarity">
    <text evidence="2">Belongs to the bHLH protein family.</text>
</comment>
<proteinExistence type="inferred from homology"/>
<keyword evidence="6" id="KW-0539">Nucleus</keyword>
<feature type="region of interest" description="Disordered" evidence="7">
    <location>
        <begin position="113"/>
        <end position="166"/>
    </location>
</feature>
<keyword evidence="10" id="KW-1185">Reference proteome</keyword>
<evidence type="ECO:0000256" key="2">
    <source>
        <dbReference type="ARBA" id="ARBA00005510"/>
    </source>
</evidence>
<feature type="compositionally biased region" description="Low complexity" evidence="7">
    <location>
        <begin position="200"/>
        <end position="211"/>
    </location>
</feature>
<dbReference type="EMBL" id="CP136890">
    <property type="protein sequence ID" value="WOK92346.1"/>
    <property type="molecule type" value="Genomic_DNA"/>
</dbReference>
<evidence type="ECO:0000256" key="5">
    <source>
        <dbReference type="ARBA" id="ARBA00023163"/>
    </source>
</evidence>
<dbReference type="GO" id="GO:0003677">
    <property type="term" value="F:DNA binding"/>
    <property type="evidence" value="ECO:0007669"/>
    <property type="project" value="UniProtKB-KW"/>
</dbReference>
<protein>
    <submittedName>
        <fullName evidence="9">Transcription factor bHLH85-like</fullName>
    </submittedName>
</protein>
<dbReference type="Gene3D" id="4.10.280.10">
    <property type="entry name" value="Helix-loop-helix DNA-binding domain"/>
    <property type="match status" value="1"/>
</dbReference>
<organism evidence="9 10">
    <name type="scientific">Canna indica</name>
    <name type="common">Indian-shot</name>
    <dbReference type="NCBI Taxonomy" id="4628"/>
    <lineage>
        <taxon>Eukaryota</taxon>
        <taxon>Viridiplantae</taxon>
        <taxon>Streptophyta</taxon>
        <taxon>Embryophyta</taxon>
        <taxon>Tracheophyta</taxon>
        <taxon>Spermatophyta</taxon>
        <taxon>Magnoliopsida</taxon>
        <taxon>Liliopsida</taxon>
        <taxon>Zingiberales</taxon>
        <taxon>Cannaceae</taxon>
        <taxon>Canna</taxon>
    </lineage>
</organism>
<evidence type="ECO:0000256" key="4">
    <source>
        <dbReference type="ARBA" id="ARBA00023125"/>
    </source>
</evidence>
<keyword evidence="3" id="KW-0805">Transcription regulation</keyword>
<accession>A0AAQ3JLT0</accession>
<dbReference type="GO" id="GO:0046983">
    <property type="term" value="F:protein dimerization activity"/>
    <property type="evidence" value="ECO:0007669"/>
    <property type="project" value="InterPro"/>
</dbReference>